<dbReference type="Proteomes" id="UP001497516">
    <property type="component" value="Chromosome 4"/>
</dbReference>
<feature type="region of interest" description="Disordered" evidence="1">
    <location>
        <begin position="53"/>
        <end position="74"/>
    </location>
</feature>
<feature type="compositionally biased region" description="Basic and acidic residues" evidence="1">
    <location>
        <begin position="8"/>
        <end position="32"/>
    </location>
</feature>
<keyword evidence="3" id="KW-1185">Reference proteome</keyword>
<feature type="compositionally biased region" description="Basic residues" evidence="1">
    <location>
        <begin position="54"/>
        <end position="65"/>
    </location>
</feature>
<evidence type="ECO:0000256" key="1">
    <source>
        <dbReference type="SAM" id="MobiDB-lite"/>
    </source>
</evidence>
<sequence length="74" mass="8576">MESGEPPVSDKRHLMIGGERDLRKFTRKDGKNTKSGKLRGSFYDAVVRGFVRGPRPRRRNRKRTVSTRMKESVD</sequence>
<dbReference type="AlphaFoldDB" id="A0AAV2E2W0"/>
<evidence type="ECO:0000313" key="2">
    <source>
        <dbReference type="EMBL" id="CAL1379900.1"/>
    </source>
</evidence>
<gene>
    <name evidence="2" type="ORF">LTRI10_LOCUS21387</name>
</gene>
<organism evidence="2 3">
    <name type="scientific">Linum trigynum</name>
    <dbReference type="NCBI Taxonomy" id="586398"/>
    <lineage>
        <taxon>Eukaryota</taxon>
        <taxon>Viridiplantae</taxon>
        <taxon>Streptophyta</taxon>
        <taxon>Embryophyta</taxon>
        <taxon>Tracheophyta</taxon>
        <taxon>Spermatophyta</taxon>
        <taxon>Magnoliopsida</taxon>
        <taxon>eudicotyledons</taxon>
        <taxon>Gunneridae</taxon>
        <taxon>Pentapetalae</taxon>
        <taxon>rosids</taxon>
        <taxon>fabids</taxon>
        <taxon>Malpighiales</taxon>
        <taxon>Linaceae</taxon>
        <taxon>Linum</taxon>
    </lineage>
</organism>
<reference evidence="2 3" key="1">
    <citation type="submission" date="2024-04" db="EMBL/GenBank/DDBJ databases">
        <authorList>
            <person name="Fracassetti M."/>
        </authorList>
    </citation>
    <scope>NUCLEOTIDE SEQUENCE [LARGE SCALE GENOMIC DNA]</scope>
</reference>
<accession>A0AAV2E2W0</accession>
<feature type="region of interest" description="Disordered" evidence="1">
    <location>
        <begin position="1"/>
        <end position="37"/>
    </location>
</feature>
<proteinExistence type="predicted"/>
<dbReference type="EMBL" id="OZ034817">
    <property type="protein sequence ID" value="CAL1379900.1"/>
    <property type="molecule type" value="Genomic_DNA"/>
</dbReference>
<protein>
    <submittedName>
        <fullName evidence="2">Uncharacterized protein</fullName>
    </submittedName>
</protein>
<evidence type="ECO:0000313" key="3">
    <source>
        <dbReference type="Proteomes" id="UP001497516"/>
    </source>
</evidence>
<name>A0AAV2E2W0_9ROSI</name>